<reference evidence="2" key="1">
    <citation type="journal article" date="2011" name="PLoS Genet.">
        <title>Genomic analysis of the necrotrophic fungal pathogens Sclerotinia sclerotiorum and Botrytis cinerea.</title>
        <authorList>
            <person name="Amselem J."/>
            <person name="Cuomo C.A."/>
            <person name="van Kan J.A."/>
            <person name="Viaud M."/>
            <person name="Benito E.P."/>
            <person name="Couloux A."/>
            <person name="Coutinho P.M."/>
            <person name="de Vries R.P."/>
            <person name="Dyer P.S."/>
            <person name="Fillinger S."/>
            <person name="Fournier E."/>
            <person name="Gout L."/>
            <person name="Hahn M."/>
            <person name="Kohn L."/>
            <person name="Lapalu N."/>
            <person name="Plummer K.M."/>
            <person name="Pradier J.M."/>
            <person name="Quevillon E."/>
            <person name="Sharon A."/>
            <person name="Simon A."/>
            <person name="ten Have A."/>
            <person name="Tudzynski B."/>
            <person name="Tudzynski P."/>
            <person name="Wincker P."/>
            <person name="Andrew M."/>
            <person name="Anthouard V."/>
            <person name="Beever R.E."/>
            <person name="Beffa R."/>
            <person name="Benoit I."/>
            <person name="Bouzid O."/>
            <person name="Brault B."/>
            <person name="Chen Z."/>
            <person name="Choquer M."/>
            <person name="Collemare J."/>
            <person name="Cotton P."/>
            <person name="Danchin E.G."/>
            <person name="Da Silva C."/>
            <person name="Gautier A."/>
            <person name="Giraud C."/>
            <person name="Giraud T."/>
            <person name="Gonzalez C."/>
            <person name="Grossetete S."/>
            <person name="Guldener U."/>
            <person name="Henrissat B."/>
            <person name="Howlett B.J."/>
            <person name="Kodira C."/>
            <person name="Kretschmer M."/>
            <person name="Lappartient A."/>
            <person name="Leroch M."/>
            <person name="Levis C."/>
            <person name="Mauceli E."/>
            <person name="Neuveglise C."/>
            <person name="Oeser B."/>
            <person name="Pearson M."/>
            <person name="Poulain J."/>
            <person name="Poussereau N."/>
            <person name="Quesneville H."/>
            <person name="Rascle C."/>
            <person name="Schumacher J."/>
            <person name="Segurens B."/>
            <person name="Sexton A."/>
            <person name="Silva E."/>
            <person name="Sirven C."/>
            <person name="Soanes D.M."/>
            <person name="Talbot N.J."/>
            <person name="Templeton M."/>
            <person name="Yandava C."/>
            <person name="Yarden O."/>
            <person name="Zeng Q."/>
            <person name="Rollins J.A."/>
            <person name="Lebrun M.H."/>
            <person name="Dickman M."/>
        </authorList>
    </citation>
    <scope>NUCLEOTIDE SEQUENCE [LARGE SCALE GENOMIC DNA]</scope>
    <source>
        <strain evidence="2">ATCC 18683 / 1980 / Ss-1</strain>
    </source>
</reference>
<sequence length="75" mass="8594">MPSRQSMDFTVRMRLTGSYLSFMKEITKMEMDSNIRIMTTMNQKATRISSMIALLKCSNSLTAMVPSGKEIPDFY</sequence>
<gene>
    <name evidence="1" type="ORF">SS1G_07486</name>
</gene>
<evidence type="ECO:0000313" key="1">
    <source>
        <dbReference type="EMBL" id="EDO05002.1"/>
    </source>
</evidence>
<dbReference type="GeneID" id="5487896"/>
<dbReference type="EMBL" id="CH476629">
    <property type="protein sequence ID" value="EDO05002.1"/>
    <property type="molecule type" value="Genomic_DNA"/>
</dbReference>
<accession>A7EQ86</accession>
<dbReference type="RefSeq" id="XP_001592039.1">
    <property type="nucleotide sequence ID" value="XM_001591989.1"/>
</dbReference>
<proteinExistence type="predicted"/>
<organism evidence="1 2">
    <name type="scientific">Sclerotinia sclerotiorum (strain ATCC 18683 / 1980 / Ss-1)</name>
    <name type="common">White mold</name>
    <name type="synonym">Whetzelinia sclerotiorum</name>
    <dbReference type="NCBI Taxonomy" id="665079"/>
    <lineage>
        <taxon>Eukaryota</taxon>
        <taxon>Fungi</taxon>
        <taxon>Dikarya</taxon>
        <taxon>Ascomycota</taxon>
        <taxon>Pezizomycotina</taxon>
        <taxon>Leotiomycetes</taxon>
        <taxon>Helotiales</taxon>
        <taxon>Sclerotiniaceae</taxon>
        <taxon>Sclerotinia</taxon>
    </lineage>
</organism>
<dbReference type="Proteomes" id="UP000001312">
    <property type="component" value="Unassembled WGS sequence"/>
</dbReference>
<protein>
    <submittedName>
        <fullName evidence="1">Uncharacterized protein</fullName>
    </submittedName>
</protein>
<name>A7EQ86_SCLS1</name>
<dbReference type="KEGG" id="ssl:SS1G_07486"/>
<keyword evidence="2" id="KW-1185">Reference proteome</keyword>
<dbReference type="AlphaFoldDB" id="A7EQ86"/>
<dbReference type="HOGENOM" id="CLU_2672596_0_0_1"/>
<evidence type="ECO:0000313" key="2">
    <source>
        <dbReference type="Proteomes" id="UP000001312"/>
    </source>
</evidence>
<dbReference type="InParanoid" id="A7EQ86"/>